<keyword evidence="1" id="KW-0479">Metal-binding</keyword>
<feature type="binding site" evidence="1">
    <location>
        <position position="52"/>
    </location>
    <ligand>
        <name>Zn(2+)</name>
        <dbReference type="ChEBI" id="CHEBI:29105"/>
    </ligand>
</feature>
<dbReference type="EMBL" id="JAPWTK010000580">
    <property type="protein sequence ID" value="KAJ8938168.1"/>
    <property type="molecule type" value="Genomic_DNA"/>
</dbReference>
<keyword evidence="1" id="KW-0863">Zinc-finger</keyword>
<feature type="domain" description="ZAD" evidence="3">
    <location>
        <begin position="50"/>
        <end position="140"/>
    </location>
</feature>
<feature type="compositionally biased region" description="Polar residues" evidence="2">
    <location>
        <begin position="274"/>
        <end position="310"/>
    </location>
</feature>
<evidence type="ECO:0000259" key="3">
    <source>
        <dbReference type="PROSITE" id="PS51915"/>
    </source>
</evidence>
<dbReference type="SMART" id="SM00868">
    <property type="entry name" value="zf-AD"/>
    <property type="match status" value="1"/>
</dbReference>
<gene>
    <name evidence="4" type="ORF">NQ318_011933</name>
</gene>
<feature type="binding site" evidence="1">
    <location>
        <position position="116"/>
    </location>
    <ligand>
        <name>Zn(2+)</name>
        <dbReference type="ChEBI" id="CHEBI:29105"/>
    </ligand>
</feature>
<evidence type="ECO:0000313" key="4">
    <source>
        <dbReference type="EMBL" id="KAJ8938168.1"/>
    </source>
</evidence>
<dbReference type="GO" id="GO:0008270">
    <property type="term" value="F:zinc ion binding"/>
    <property type="evidence" value="ECO:0007669"/>
    <property type="project" value="UniProtKB-UniRule"/>
</dbReference>
<feature type="binding site" evidence="1">
    <location>
        <position position="113"/>
    </location>
    <ligand>
        <name>Zn(2+)</name>
        <dbReference type="ChEBI" id="CHEBI:29105"/>
    </ligand>
</feature>
<dbReference type="Gene3D" id="3.40.1800.20">
    <property type="match status" value="1"/>
</dbReference>
<comment type="caution">
    <text evidence="4">The sequence shown here is derived from an EMBL/GenBank/DDBJ whole genome shotgun (WGS) entry which is preliminary data.</text>
</comment>
<organism evidence="4 5">
    <name type="scientific">Aromia moschata</name>
    <dbReference type="NCBI Taxonomy" id="1265417"/>
    <lineage>
        <taxon>Eukaryota</taxon>
        <taxon>Metazoa</taxon>
        <taxon>Ecdysozoa</taxon>
        <taxon>Arthropoda</taxon>
        <taxon>Hexapoda</taxon>
        <taxon>Insecta</taxon>
        <taxon>Pterygota</taxon>
        <taxon>Neoptera</taxon>
        <taxon>Endopterygota</taxon>
        <taxon>Coleoptera</taxon>
        <taxon>Polyphaga</taxon>
        <taxon>Cucujiformia</taxon>
        <taxon>Chrysomeloidea</taxon>
        <taxon>Cerambycidae</taxon>
        <taxon>Cerambycinae</taxon>
        <taxon>Callichromatini</taxon>
        <taxon>Aromia</taxon>
    </lineage>
</organism>
<keyword evidence="1" id="KW-0862">Zinc</keyword>
<proteinExistence type="predicted"/>
<keyword evidence="5" id="KW-1185">Reference proteome</keyword>
<dbReference type="PROSITE" id="PS51915">
    <property type="entry name" value="ZAD"/>
    <property type="match status" value="1"/>
</dbReference>
<name>A0AAV8XGM0_9CUCU</name>
<reference evidence="4" key="1">
    <citation type="journal article" date="2023" name="Insect Mol. Biol.">
        <title>Genome sequencing provides insights into the evolution of gene families encoding plant cell wall-degrading enzymes in longhorned beetles.</title>
        <authorList>
            <person name="Shin N.R."/>
            <person name="Okamura Y."/>
            <person name="Kirsch R."/>
            <person name="Pauchet Y."/>
        </authorList>
    </citation>
    <scope>NUCLEOTIDE SEQUENCE</scope>
    <source>
        <strain evidence="4">AMC_N1</strain>
    </source>
</reference>
<sequence>MEHGGKKHHLLEIQLFSNSLDIKLEHEEVTETEAQDVRALSIRSKHSDEVYCRLCLEQTTKSTYLPLGDIDLNYPDETEEFKNVKRKQIDEVQTMINMCFPFYEPLTFNPVVCSNCISQLKLCYEFTAKVTQNQQLINTYINTSGATENLANITDVVHSKLNQDVDNSFHQKTDSINTLSQKDTQESAITPIPGQKRVHEHEIESGLATIGKKQKTALHIQDDCDITVKQEPIDPLEHDLDISQNVLDTTDIKVELDYIDTPDLIKTEMEEQFQDTTHLDQSGLSGHSIHPNNTLEEETSFSSPGGTSENLMVHSSKKQRIKK</sequence>
<accession>A0AAV8XGM0</accession>
<dbReference type="AlphaFoldDB" id="A0AAV8XGM0"/>
<evidence type="ECO:0000256" key="1">
    <source>
        <dbReference type="PROSITE-ProRule" id="PRU01263"/>
    </source>
</evidence>
<feature type="region of interest" description="Disordered" evidence="2">
    <location>
        <begin position="274"/>
        <end position="323"/>
    </location>
</feature>
<dbReference type="InterPro" id="IPR012934">
    <property type="entry name" value="Znf_AD"/>
</dbReference>
<dbReference type="Proteomes" id="UP001162162">
    <property type="component" value="Unassembled WGS sequence"/>
</dbReference>
<dbReference type="GO" id="GO:0005634">
    <property type="term" value="C:nucleus"/>
    <property type="evidence" value="ECO:0007669"/>
    <property type="project" value="InterPro"/>
</dbReference>
<feature type="binding site" evidence="1">
    <location>
        <position position="55"/>
    </location>
    <ligand>
        <name>Zn(2+)</name>
        <dbReference type="ChEBI" id="CHEBI:29105"/>
    </ligand>
</feature>
<evidence type="ECO:0000256" key="2">
    <source>
        <dbReference type="SAM" id="MobiDB-lite"/>
    </source>
</evidence>
<protein>
    <recommendedName>
        <fullName evidence="3">ZAD domain-containing protein</fullName>
    </recommendedName>
</protein>
<evidence type="ECO:0000313" key="5">
    <source>
        <dbReference type="Proteomes" id="UP001162162"/>
    </source>
</evidence>